<dbReference type="AlphaFoldDB" id="A0A081D2U1"/>
<comment type="caution">
    <text evidence="1">The sequence shown here is derived from an EMBL/GenBank/DDBJ whole genome shotgun (WGS) entry which is preliminary data.</text>
</comment>
<dbReference type="Proteomes" id="UP000028701">
    <property type="component" value="Unassembled WGS sequence"/>
</dbReference>
<dbReference type="RefSeq" id="WP_045232653.1">
    <property type="nucleotide sequence ID" value="NZ_BBJU01000033.1"/>
</dbReference>
<dbReference type="eggNOG" id="COG5276">
    <property type="taxonomic scope" value="Bacteria"/>
</dbReference>
<dbReference type="SUPFAM" id="SSF51004">
    <property type="entry name" value="C-terminal (heme d1) domain of cytochrome cd1-nitrite reductase"/>
    <property type="match status" value="1"/>
</dbReference>
<gene>
    <name evidence="1" type="ORF">RRU01S_33_00420</name>
</gene>
<protein>
    <recommendedName>
        <fullName evidence="3">LVIVD repeat-containing protein</fullName>
    </recommendedName>
</protein>
<organism evidence="1 2">
    <name type="scientific">Agrobacterium rubi TR3 = NBRC 13261</name>
    <dbReference type="NCBI Taxonomy" id="1368415"/>
    <lineage>
        <taxon>Bacteria</taxon>
        <taxon>Pseudomonadati</taxon>
        <taxon>Pseudomonadota</taxon>
        <taxon>Alphaproteobacteria</taxon>
        <taxon>Hyphomicrobiales</taxon>
        <taxon>Rhizobiaceae</taxon>
        <taxon>Rhizobium/Agrobacterium group</taxon>
        <taxon>Agrobacterium</taxon>
    </lineage>
</organism>
<evidence type="ECO:0000313" key="1">
    <source>
        <dbReference type="EMBL" id="GAK73237.1"/>
    </source>
</evidence>
<evidence type="ECO:0008006" key="3">
    <source>
        <dbReference type="Google" id="ProtNLM"/>
    </source>
</evidence>
<sequence>MTSPDLPTPDFACNMKLVGHSDIGGRGDGLQLMVHRGHAYVAHPWSQGFSIVDVRDARRPQTVNYIQAPPNTWNIHLQTHDDLLLVINALDLFADVESFTDEKAYYTKSIGETVAAEKRERSWTAGMAVFDISTPDRPKRIGQLDVEGVGLHRIWYVGGRYAYASALLDGFSDYIFVTIDLADPTKPFIVGQWWLPGMNLAKGEMPDWGEGKRYALHHALVHGTTAYACWRDGGLTLLDISDHSAPKLIKHHNWSPPYGGGTHSPLPLPGRDLLVVADEAVLDNEEDGRKHTWMFDIRVPENPVSISTFPIPNEIDYTKKGGHFGPHNLHENRPGSFVSETLIFATWQNAGIRAFDISVPYHPVETGALVPAGPTVMTDRRPGRPKVIQSADVFVDAAGLIYATDYNAGLEIIEYGG</sequence>
<proteinExistence type="predicted"/>
<evidence type="ECO:0000313" key="2">
    <source>
        <dbReference type="Proteomes" id="UP000028701"/>
    </source>
</evidence>
<dbReference type="InterPro" id="IPR011048">
    <property type="entry name" value="Haem_d1_sf"/>
</dbReference>
<dbReference type="Pfam" id="PF08309">
    <property type="entry name" value="LVIVD"/>
    <property type="match status" value="1"/>
</dbReference>
<dbReference type="OrthoDB" id="8375at2"/>
<accession>A0A081D2U1</accession>
<name>A0A081D2U1_9HYPH</name>
<reference evidence="1 2" key="1">
    <citation type="submission" date="2014-08" db="EMBL/GenBank/DDBJ databases">
        <title>Whole genome shotgun sequence of Rhizobium rubi NBRC 13261.</title>
        <authorList>
            <person name="Katano-Makiyama Y."/>
            <person name="Hosoyama A."/>
            <person name="Hashimoto M."/>
            <person name="Hosoyama Y."/>
            <person name="Noguchi M."/>
            <person name="Tsuchikane K."/>
            <person name="Uohara A."/>
            <person name="Ohji S."/>
            <person name="Ichikawa N."/>
            <person name="Kimura A."/>
            <person name="Yamazoe A."/>
            <person name="Fujita N."/>
        </authorList>
    </citation>
    <scope>NUCLEOTIDE SEQUENCE [LARGE SCALE GENOMIC DNA]</scope>
    <source>
        <strain evidence="1 2">NBRC 13261</strain>
    </source>
</reference>
<dbReference type="InterPro" id="IPR013211">
    <property type="entry name" value="LVIVD"/>
</dbReference>
<dbReference type="EMBL" id="BBJU01000033">
    <property type="protein sequence ID" value="GAK73237.1"/>
    <property type="molecule type" value="Genomic_DNA"/>
</dbReference>